<evidence type="ECO:0000313" key="4">
    <source>
        <dbReference type="Proteomes" id="UP001216139"/>
    </source>
</evidence>
<evidence type="ECO:0000313" key="3">
    <source>
        <dbReference type="EMBL" id="WCT14430.1"/>
    </source>
</evidence>
<dbReference type="Pfam" id="PF04738">
    <property type="entry name" value="Lant_dehydr_N"/>
    <property type="match status" value="2"/>
</dbReference>
<accession>A0ABY7TD37</accession>
<sequence>MKNMDNADKNHYYFLPELFLRVPNYGYNRYDLMRLPEVLKQISFQNAIWLASPVFFKILARKDFEYGRLNDKEKFTVHKYYNRICFRPTPFGSFSSFSLLKWGNGEPIVLADNKDAEIYVLADQQILARLNQVRKPKADKDDLILNPCLYRIEREYRFIHGVFADGKKYQFEIKALAAVKFHIDLVGLFKEGAVKHSHLLSWIQVEGACTEKEANEYLHFLLEEQFLMSRTQGGLIYRNFEIVPPSKSSPDLFWKSRQAIAAPGTTSLPILAAKLMSSSGLGLDAEKINQPFYAALGKSALSGSRGETEKLELGQAVSLLRKLAFPQQNVDLRRFIDDFRKRFDRQKVPLLLALDPDAGISYGGLSKGISEPGMLENLDFSTKRNGDPTVGWSFVHRMLFRRWIGDKLRDPWSPLEINEEDLNDLQINPPDSPHFPQTLAVLYRKTAEHLLIEHAAGVSATSLIGRFSCFNQDIHRLCSELAAKEIAANPGVVFADIGQLSDIHVDNINRRLRIYPFEIPLNVFSTLPPEQQLNPGDLLLSVQKGELVLESGRLGRRVIPRLATAFNFRHNNSAVFRLLCDLQFQGLSTSVTIELDALFPELDFYPRITYQNTILSLAKWNLRKEQLNELTGFTPDELPAGLQKFRKEYRIPRHVTLGEYDQQLVFDLADDMEAALFIQCLKGLEKAEVKEYLLPDRSIRNGHEVFAGQIVAFLAHDNCIYHPAIQVTSDMAEPRDFMVGSQWLYLKIYCTPRIANSILTDIARPFIFENRALIEKWFFIRYDEQGHHLRLRFCAAEDNIGGLLVAFRKRMSISGYDHLIHDYHLDTYRREIERYSATLMPLVEDVFHAGSELVIWFLRQKALRGRWSEFEFGLVTANLMITCCIADHESRLEYIREAAGAFFVEFGGSKTLKIQMDQKYRELKSMVEMAMRNTIMLRKCSLLRKRVKHLISAVSDIRIINTLAADLVHMQLNRTFHSDQRQQEYLAYYCLEKYMISTSAQASKRN</sequence>
<dbReference type="RefSeq" id="WP_273632929.1">
    <property type="nucleotide sequence ID" value="NZ_CP117167.1"/>
</dbReference>
<evidence type="ECO:0000259" key="2">
    <source>
        <dbReference type="Pfam" id="PF14028"/>
    </source>
</evidence>
<feature type="domain" description="Lantibiotic dehydratase N-terminal" evidence="1">
    <location>
        <begin position="43"/>
        <end position="230"/>
    </location>
</feature>
<gene>
    <name evidence="3" type="ORF">PQO05_10850</name>
</gene>
<dbReference type="InterPro" id="IPR006827">
    <property type="entry name" value="Lant_deHydtase_N"/>
</dbReference>
<feature type="domain" description="Thiopeptide-type bacteriocin biosynthesis" evidence="2">
    <location>
        <begin position="743"/>
        <end position="994"/>
    </location>
</feature>
<dbReference type="Proteomes" id="UP001216139">
    <property type="component" value="Chromosome"/>
</dbReference>
<name>A0ABY7TD37_9SPHI</name>
<proteinExistence type="predicted"/>
<dbReference type="EMBL" id="CP117167">
    <property type="protein sequence ID" value="WCT14430.1"/>
    <property type="molecule type" value="Genomic_DNA"/>
</dbReference>
<protein>
    <submittedName>
        <fullName evidence="3">Lantibiotic dehydratase</fullName>
    </submittedName>
</protein>
<reference evidence="3 4" key="1">
    <citation type="submission" date="2023-02" db="EMBL/GenBank/DDBJ databases">
        <title>Genome sequence of Mucilaginibacter jinjuensis strain KACC 16571.</title>
        <authorList>
            <person name="Kim S."/>
            <person name="Heo J."/>
            <person name="Kwon S.-W."/>
        </authorList>
    </citation>
    <scope>NUCLEOTIDE SEQUENCE [LARGE SCALE GENOMIC DNA]</scope>
    <source>
        <strain evidence="3 4">KACC 16571</strain>
    </source>
</reference>
<keyword evidence="4" id="KW-1185">Reference proteome</keyword>
<dbReference type="InterPro" id="IPR023809">
    <property type="entry name" value="Thiopep_bacteriocin_synth_dom"/>
</dbReference>
<evidence type="ECO:0000259" key="1">
    <source>
        <dbReference type="Pfam" id="PF04738"/>
    </source>
</evidence>
<feature type="domain" description="Lantibiotic dehydratase N-terminal" evidence="1">
    <location>
        <begin position="312"/>
        <end position="676"/>
    </location>
</feature>
<dbReference type="NCBIfam" id="TIGR03891">
    <property type="entry name" value="thiopep_ocin"/>
    <property type="match status" value="1"/>
</dbReference>
<dbReference type="Pfam" id="PF14028">
    <property type="entry name" value="Lant_dehydr_C"/>
    <property type="match status" value="1"/>
</dbReference>
<organism evidence="3 4">
    <name type="scientific">Mucilaginibacter jinjuensis</name>
    <dbReference type="NCBI Taxonomy" id="1176721"/>
    <lineage>
        <taxon>Bacteria</taxon>
        <taxon>Pseudomonadati</taxon>
        <taxon>Bacteroidota</taxon>
        <taxon>Sphingobacteriia</taxon>
        <taxon>Sphingobacteriales</taxon>
        <taxon>Sphingobacteriaceae</taxon>
        <taxon>Mucilaginibacter</taxon>
    </lineage>
</organism>